<feature type="transmembrane region" description="Helical" evidence="1">
    <location>
        <begin position="30"/>
        <end position="48"/>
    </location>
</feature>
<feature type="transmembrane region" description="Helical" evidence="1">
    <location>
        <begin position="96"/>
        <end position="115"/>
    </location>
</feature>
<name>A0A6N8HZ05_9FIRM</name>
<keyword evidence="1" id="KW-1133">Transmembrane helix</keyword>
<protein>
    <submittedName>
        <fullName evidence="2">Uncharacterized protein</fullName>
    </submittedName>
</protein>
<keyword evidence="1" id="KW-0472">Membrane</keyword>
<keyword evidence="1" id="KW-0812">Transmembrane</keyword>
<dbReference type="EMBL" id="VWXL01000049">
    <property type="protein sequence ID" value="MVB10835.1"/>
    <property type="molecule type" value="Genomic_DNA"/>
</dbReference>
<organism evidence="2 3">
    <name type="scientific">Caproicibacter fermentans</name>
    <dbReference type="NCBI Taxonomy" id="2576756"/>
    <lineage>
        <taxon>Bacteria</taxon>
        <taxon>Bacillati</taxon>
        <taxon>Bacillota</taxon>
        <taxon>Clostridia</taxon>
        <taxon>Eubacteriales</taxon>
        <taxon>Acutalibacteraceae</taxon>
        <taxon>Caproicibacter</taxon>
    </lineage>
</organism>
<evidence type="ECO:0000313" key="2">
    <source>
        <dbReference type="EMBL" id="MVB10835.1"/>
    </source>
</evidence>
<accession>A0A6N8HZ05</accession>
<evidence type="ECO:0000256" key="1">
    <source>
        <dbReference type="SAM" id="Phobius"/>
    </source>
</evidence>
<feature type="transmembrane region" description="Helical" evidence="1">
    <location>
        <begin position="7"/>
        <end position="24"/>
    </location>
</feature>
<dbReference type="OrthoDB" id="9890514at2"/>
<comment type="caution">
    <text evidence="2">The sequence shown here is derived from an EMBL/GenBank/DDBJ whole genome shotgun (WGS) entry which is preliminary data.</text>
</comment>
<proteinExistence type="predicted"/>
<keyword evidence="3" id="KW-1185">Reference proteome</keyword>
<dbReference type="RefSeq" id="WP_128743089.1">
    <property type="nucleotide sequence ID" value="NZ_VWXL01000049.1"/>
</dbReference>
<dbReference type="AlphaFoldDB" id="A0A6N8HZ05"/>
<reference evidence="2 3" key="1">
    <citation type="submission" date="2019-09" db="EMBL/GenBank/DDBJ databases">
        <title>Genome sequence of Clostridium sp. EA1.</title>
        <authorList>
            <person name="Poehlein A."/>
            <person name="Bengelsdorf F.R."/>
            <person name="Daniel R."/>
        </authorList>
    </citation>
    <scope>NUCLEOTIDE SEQUENCE [LARGE SCALE GENOMIC DNA]</scope>
    <source>
        <strain evidence="2 3">EA1</strain>
    </source>
</reference>
<feature type="transmembrane region" description="Helical" evidence="1">
    <location>
        <begin position="55"/>
        <end position="76"/>
    </location>
</feature>
<evidence type="ECO:0000313" key="3">
    <source>
        <dbReference type="Proteomes" id="UP000469440"/>
    </source>
</evidence>
<sequence>MLKHRVILTFYTALFVTVYFTSFIHEFPSFLLIVSICLSIFLFIYDGLRGIGVKGVLPTAVYVCLAIITAILLAIIEEHAIIVKDPMILKQAWIHSAMFYVIPFLVTDMVSAFFVKQNQKS</sequence>
<gene>
    <name evidence="2" type="ORF">CAFE_15330</name>
</gene>
<dbReference type="Proteomes" id="UP000469440">
    <property type="component" value="Unassembled WGS sequence"/>
</dbReference>